<dbReference type="RefSeq" id="WP_261235178.1">
    <property type="nucleotide sequence ID" value="NZ_JAMXFA010000008.1"/>
</dbReference>
<evidence type="ECO:0000259" key="2">
    <source>
        <dbReference type="Pfam" id="PF18862"/>
    </source>
</evidence>
<dbReference type="EMBL" id="JAMXFA010000008">
    <property type="protein sequence ID" value="MCT7977715.1"/>
    <property type="molecule type" value="Genomic_DNA"/>
</dbReference>
<evidence type="ECO:0000259" key="1">
    <source>
        <dbReference type="Pfam" id="PF18739"/>
    </source>
</evidence>
<gene>
    <name evidence="3" type="ORF">NG792_08360</name>
</gene>
<feature type="domain" description="Apea-like HEPN" evidence="1">
    <location>
        <begin position="312"/>
        <end position="447"/>
    </location>
</feature>
<name>A0ABT2N7L4_9CYAN</name>
<organism evidence="3 4">
    <name type="scientific">Laspinema olomoucense D3b</name>
    <dbReference type="NCBI Taxonomy" id="2953688"/>
    <lineage>
        <taxon>Bacteria</taxon>
        <taxon>Bacillati</taxon>
        <taxon>Cyanobacteriota</taxon>
        <taxon>Cyanophyceae</taxon>
        <taxon>Oscillatoriophycideae</taxon>
        <taxon>Oscillatoriales</taxon>
        <taxon>Laspinemataceae</taxon>
        <taxon>Laspinema</taxon>
        <taxon>Laspinema olomoucense</taxon>
    </lineage>
</organism>
<accession>A0ABT2N7L4</accession>
<evidence type="ECO:0008006" key="5">
    <source>
        <dbReference type="Google" id="ProtNLM"/>
    </source>
</evidence>
<protein>
    <recommendedName>
        <fullName evidence="5">ApeA N-terminal domain-containing protein</fullName>
    </recommendedName>
</protein>
<sequence length="475" mass="55219">MNSFESNGCWWLPSNPDNVVLGILKFTPEKGIELSLFMPLDESARSGSYQPLILGLLENEKKVTLYKSILIFMRLPGTGFNSPKYTSEIGLVGHHFNQLNEMLFYKAGVDYSYLRDWAMIPPVPREPIWNENNQMVGMKFNDYNKPSDIVAKTTEGIISVKYGCSEAGKLSELDFKQSAAIVIEPETDCSLEILQQRFIYPLQNFLTFLTGQPNFIVSCHVYYCKKNNEDNANQPGKVIDRRIQIIFKKPRIQEDRENLLHPHEMIFTLEDLKSEFSLIIQKWLNTHQEIDSVCNLFFSTKYAPLYLENEFLNIVQAVESYHRRRRKNNLLPEAEHKNRIEEILKNIPDSYKQWVKGKLHFSNEPNLKDRLEELVQENLLVINSLLGYYHNPDKFIGKVKNTRNFFTHYDKSNENQAAKGDELYWITRILEFLLQACFLSELGCSPEKRAEIICSKSGYQWAIQAINKLKSEANK</sequence>
<proteinExistence type="predicted"/>
<dbReference type="Pfam" id="PF18739">
    <property type="entry name" value="HEPN_Apea"/>
    <property type="match status" value="1"/>
</dbReference>
<keyword evidence="4" id="KW-1185">Reference proteome</keyword>
<reference evidence="3 4" key="1">
    <citation type="journal article" date="2022" name="Front. Microbiol.">
        <title>High genomic differentiation and limited gene flow indicate recent cryptic speciation within the genus Laspinema (cyanobacteria).</title>
        <authorList>
            <person name="Stanojkovic A."/>
            <person name="Skoupy S."/>
            <person name="Skaloud P."/>
            <person name="Dvorak P."/>
        </authorList>
    </citation>
    <scope>NUCLEOTIDE SEQUENCE [LARGE SCALE GENOMIC DNA]</scope>
    <source>
        <strain evidence="3 4">D3b</strain>
    </source>
</reference>
<dbReference type="Proteomes" id="UP001525961">
    <property type="component" value="Unassembled WGS sequence"/>
</dbReference>
<comment type="caution">
    <text evidence="3">The sequence shown here is derived from an EMBL/GenBank/DDBJ whole genome shotgun (WGS) entry which is preliminary data.</text>
</comment>
<evidence type="ECO:0000313" key="3">
    <source>
        <dbReference type="EMBL" id="MCT7977715.1"/>
    </source>
</evidence>
<dbReference type="InterPro" id="IPR041223">
    <property type="entry name" value="ApeA_NTD"/>
</dbReference>
<dbReference type="InterPro" id="IPR041229">
    <property type="entry name" value="HEPN_Apea"/>
</dbReference>
<dbReference type="Pfam" id="PF18862">
    <property type="entry name" value="ApeA_NTD1"/>
    <property type="match status" value="1"/>
</dbReference>
<feature type="domain" description="ApeA N-terminal" evidence="2">
    <location>
        <begin position="5"/>
        <end position="283"/>
    </location>
</feature>
<evidence type="ECO:0000313" key="4">
    <source>
        <dbReference type="Proteomes" id="UP001525961"/>
    </source>
</evidence>